<dbReference type="EMBL" id="RJKE01000001">
    <property type="protein sequence ID" value="ROO89571.1"/>
    <property type="molecule type" value="Genomic_DNA"/>
</dbReference>
<dbReference type="SUPFAM" id="SSF52540">
    <property type="entry name" value="P-loop containing nucleoside triphosphate hydrolases"/>
    <property type="match status" value="1"/>
</dbReference>
<reference evidence="1 2" key="1">
    <citation type="submission" date="2018-11" db="EMBL/GenBank/DDBJ databases">
        <title>Sequencing the genomes of 1000 actinobacteria strains.</title>
        <authorList>
            <person name="Klenk H.-P."/>
        </authorList>
    </citation>
    <scope>NUCLEOTIDE SEQUENCE [LARGE SCALE GENOMIC DNA]</scope>
    <source>
        <strain evidence="1 2">DSM 44254</strain>
    </source>
</reference>
<accession>A0A3N1D7V5</accession>
<sequence>MQDYPLEELGPRAFEQLTVALALKVLGPGVEAFGSGPDGGREATYDGPVSWSATTGLGTDSWNGYVVIQAKQRENPEGPKSNALWLKKQIIDELDRWMNEESKRLRFPRYIIFMTNVRLSSVAATGGIDQLEADIWKKIRGNAQGVDTPYSRGLRGWKIWHRDQINGMLTTYNGVRQAFPGMLTAGDVLSRIRQLPGALNLEDLHPVLTTHARTTLTNERWVNFSEAGGSARQSVENVIIDLNIEGDRGYRNTILKEVFALGDTIQKSSMSNGAPRHIVITGQPGNGKSTISRFIVQVYRSVFMSEEGLGRISAADVRQGTFNALERVGIDPPKNRRWPFRVNLADFADDLGPSSDKSLMRWLSEKVSLRAEIDLKPIALKKWLRNWPWLLILDGLDEVTSPEVRRRILDEIQNFMDDADVEDADLLMVITTRPTGYTERFAPDHFSQLDLQYLDFDSAVEYGRLVTTLRLSDDLDRRDQILSKFEKHAADSTMVRLMKTPLQVLIMTFILERLGNLPGDRYQLFWRYYETVYDRESAKNTQLASLFAQYRSAITELHETVGLTLQTYAETSTDARALLPLEELRELAKSRLLEIGHDENIGASRLADKIVTAATRRLVLLSPSEDDTVSFEIRSLQELMAARALSNGTDDAIRQRLRLTAPSPHWRNTWVFTAGRLFAEGPDHRRDLVTEIVENVDRDTSWPGWLCPVGPELAADLIDDGLATSTPKWQRRIVDVALRVLDGYVPRDIAGMARALSIAAQSTTNNLIHIRGSLKKAVAGTPISAFVARAIIDRGDFGAPIFIKYENANPKENVAQVDIIPLLQVLLGEIQGDPHDIALVQSALDELAEIRDLREFDPNRKVYTFPSLLPLTVEAVHSANASLMLSLIFNDLDVSLWRARDLLAAAIWPQLSRVEVGRVLRNL</sequence>
<gene>
    <name evidence="1" type="ORF">EDD29_7270</name>
</gene>
<evidence type="ECO:0000313" key="2">
    <source>
        <dbReference type="Proteomes" id="UP000272400"/>
    </source>
</evidence>
<comment type="caution">
    <text evidence="1">The sequence shown here is derived from an EMBL/GenBank/DDBJ whole genome shotgun (WGS) entry which is preliminary data.</text>
</comment>
<evidence type="ECO:0000313" key="1">
    <source>
        <dbReference type="EMBL" id="ROO89571.1"/>
    </source>
</evidence>
<dbReference type="AlphaFoldDB" id="A0A3N1D7V5"/>
<protein>
    <recommendedName>
        <fullName evidence="3">NACHT domain-containing protein</fullName>
    </recommendedName>
</protein>
<evidence type="ECO:0008006" key="3">
    <source>
        <dbReference type="Google" id="ProtNLM"/>
    </source>
</evidence>
<dbReference type="Gene3D" id="3.40.50.300">
    <property type="entry name" value="P-loop containing nucleotide triphosphate hydrolases"/>
    <property type="match status" value="1"/>
</dbReference>
<name>A0A3N1D7V5_9ACTN</name>
<dbReference type="OrthoDB" id="135105at2"/>
<dbReference type="InterPro" id="IPR027417">
    <property type="entry name" value="P-loop_NTPase"/>
</dbReference>
<organism evidence="1 2">
    <name type="scientific">Actinocorallia herbida</name>
    <dbReference type="NCBI Taxonomy" id="58109"/>
    <lineage>
        <taxon>Bacteria</taxon>
        <taxon>Bacillati</taxon>
        <taxon>Actinomycetota</taxon>
        <taxon>Actinomycetes</taxon>
        <taxon>Streptosporangiales</taxon>
        <taxon>Thermomonosporaceae</taxon>
        <taxon>Actinocorallia</taxon>
    </lineage>
</organism>
<dbReference type="RefSeq" id="WP_148086207.1">
    <property type="nucleotide sequence ID" value="NZ_RJKE01000001.1"/>
</dbReference>
<dbReference type="Proteomes" id="UP000272400">
    <property type="component" value="Unassembled WGS sequence"/>
</dbReference>
<keyword evidence="2" id="KW-1185">Reference proteome</keyword>
<proteinExistence type="predicted"/>